<keyword evidence="9" id="KW-0067">ATP-binding</keyword>
<dbReference type="SUPFAM" id="SSF48019">
    <property type="entry name" value="post-AAA+ oligomerization domain-like"/>
    <property type="match status" value="1"/>
</dbReference>
<protein>
    <recommendedName>
        <fullName evidence="2">DNA-directed DNA polymerase</fullName>
        <ecNumber evidence="2">2.7.7.7</ecNumber>
    </recommendedName>
</protein>
<keyword evidence="6" id="KW-0479">Metal-binding</keyword>
<evidence type="ECO:0000313" key="14">
    <source>
        <dbReference type="EMBL" id="PAD98257.1"/>
    </source>
</evidence>
<dbReference type="InterPro" id="IPR008921">
    <property type="entry name" value="DNA_pol3_clamp-load_cplx_C"/>
</dbReference>
<organism evidence="14 15">
    <name type="scientific">Terribacillus saccharophilus</name>
    <dbReference type="NCBI Taxonomy" id="361277"/>
    <lineage>
        <taxon>Bacteria</taxon>
        <taxon>Bacillati</taxon>
        <taxon>Bacillota</taxon>
        <taxon>Bacilli</taxon>
        <taxon>Bacillales</taxon>
        <taxon>Bacillaceae</taxon>
        <taxon>Terribacillus</taxon>
    </lineage>
</organism>
<accession>A0ABX4GTR5</accession>
<dbReference type="Proteomes" id="UP000216852">
    <property type="component" value="Unassembled WGS sequence"/>
</dbReference>
<dbReference type="Pfam" id="PF13177">
    <property type="entry name" value="DNA_pol3_delta2"/>
    <property type="match status" value="1"/>
</dbReference>
<evidence type="ECO:0000256" key="7">
    <source>
        <dbReference type="ARBA" id="ARBA00022741"/>
    </source>
</evidence>
<dbReference type="InterPro" id="IPR050238">
    <property type="entry name" value="DNA_Rep/Repair_Clamp_Loader"/>
</dbReference>
<dbReference type="PANTHER" id="PTHR11669:SF0">
    <property type="entry name" value="PROTEIN STICHEL-LIKE 2"/>
    <property type="match status" value="1"/>
</dbReference>
<dbReference type="InterPro" id="IPR003593">
    <property type="entry name" value="AAA+_ATPase"/>
</dbReference>
<keyword evidence="5" id="KW-0235">DNA replication</keyword>
<evidence type="ECO:0000256" key="8">
    <source>
        <dbReference type="ARBA" id="ARBA00022833"/>
    </source>
</evidence>
<dbReference type="Pfam" id="PF22608">
    <property type="entry name" value="DNAX_ATPase_lid"/>
    <property type="match status" value="1"/>
</dbReference>
<dbReference type="EC" id="2.7.7.7" evidence="2"/>
<evidence type="ECO:0000256" key="9">
    <source>
        <dbReference type="ARBA" id="ARBA00022840"/>
    </source>
</evidence>
<dbReference type="SMART" id="SM00382">
    <property type="entry name" value="AAA"/>
    <property type="match status" value="1"/>
</dbReference>
<keyword evidence="3" id="KW-0808">Transferase</keyword>
<evidence type="ECO:0000256" key="2">
    <source>
        <dbReference type="ARBA" id="ARBA00012417"/>
    </source>
</evidence>
<dbReference type="RefSeq" id="WP_095220730.1">
    <property type="nucleotide sequence ID" value="NZ_JBIVTN010000009.1"/>
</dbReference>
<dbReference type="PANTHER" id="PTHR11669">
    <property type="entry name" value="REPLICATION FACTOR C / DNA POLYMERASE III GAMMA-TAU SUBUNIT"/>
    <property type="match status" value="1"/>
</dbReference>
<evidence type="ECO:0000256" key="12">
    <source>
        <dbReference type="SAM" id="MobiDB-lite"/>
    </source>
</evidence>
<dbReference type="NCBIfam" id="TIGR02397">
    <property type="entry name" value="dnaX_nterm"/>
    <property type="match status" value="1"/>
</dbReference>
<evidence type="ECO:0000256" key="5">
    <source>
        <dbReference type="ARBA" id="ARBA00022705"/>
    </source>
</evidence>
<comment type="similarity">
    <text evidence="1">Belongs to the DnaX/STICHEL family.</text>
</comment>
<feature type="domain" description="AAA+ ATPase" evidence="13">
    <location>
        <begin position="37"/>
        <end position="179"/>
    </location>
</feature>
<keyword evidence="4" id="KW-0548">Nucleotidyltransferase</keyword>
<dbReference type="InterPro" id="IPR027417">
    <property type="entry name" value="P-loop_NTPase"/>
</dbReference>
<reference evidence="14 15" key="1">
    <citation type="submission" date="2017-07" db="EMBL/GenBank/DDBJ databases">
        <title>Isolation and whole genome analysis of endospore-forming bacteria from heroin.</title>
        <authorList>
            <person name="Kalinowski J."/>
            <person name="Ahrens B."/>
            <person name="Al-Dilaimi A."/>
            <person name="Winkler A."/>
            <person name="Wibberg D."/>
            <person name="Schleenbecker U."/>
            <person name="Ruckert C."/>
            <person name="Wolfel R."/>
            <person name="Grass G."/>
        </authorList>
    </citation>
    <scope>NUCLEOTIDE SEQUENCE [LARGE SCALE GENOMIC DNA]</scope>
    <source>
        <strain evidence="14 15">7517-1</strain>
    </source>
</reference>
<keyword evidence="7" id="KW-0547">Nucleotide-binding</keyword>
<feature type="region of interest" description="Disordered" evidence="12">
    <location>
        <begin position="391"/>
        <end position="412"/>
    </location>
</feature>
<name>A0ABX4GTR5_9BACI</name>
<dbReference type="InterPro" id="IPR012763">
    <property type="entry name" value="DNA_pol_III_sug/sutau_N"/>
</dbReference>
<evidence type="ECO:0000256" key="10">
    <source>
        <dbReference type="ARBA" id="ARBA00022932"/>
    </source>
</evidence>
<sequence length="558" mass="62477">MSYQALYRVWRPRTFADVVGQEPIIRTLKNAIMQDKFSHAYLFSGPRGTGKTSAAKIFAKTINCEHAPVEEACNECVACKGIQDGSISDVIEIDAASNNGVEQIRDIRDKVKYAPSAVKYKVYIIDEVHMLSIGAFNALLKTLEEPPKHVVFILATTEPHKIPLTIISRCQRFDFKRINQQAMVNRMQEILEKEQITVSDDAVESVALAAEGGMRDALSLLDQAISYSEDGVELADVLAVTGAVSQDRLTEVIRACARQDVQTALEQVDLLIQDGKDPGRFVFDLIYYLRDLLMFQSAPGMENILERVLVDDSFKQLAEEVDASWIQAAIVELNRCQQEIKWANSPKVFVEIAILHIADQSAPTASVEAEAVQQLTRKISQLEQELKQLKLQPQSAAAPAEQPKRPVRTGSKNSYRVPFERIRQVLSEATKDELKLVAEHWASFMDALKRQSAPAHATILNSKPRAASQNALIIGFKYEIHCSLALEHKDTIESLLAERIGHQVMVIPVPEANWTELREDFLKNQKQQDPSEDGKQEEDPIIAEARKLVGDDLLEIKD</sequence>
<dbReference type="Gene3D" id="1.10.8.60">
    <property type="match status" value="1"/>
</dbReference>
<keyword evidence="10" id="KW-0239">DNA-directed DNA polymerase</keyword>
<evidence type="ECO:0000259" key="13">
    <source>
        <dbReference type="SMART" id="SM00382"/>
    </source>
</evidence>
<keyword evidence="8" id="KW-0862">Zinc</keyword>
<dbReference type="PRINTS" id="PR00300">
    <property type="entry name" value="CLPPROTEASEA"/>
</dbReference>
<dbReference type="Pfam" id="PF12169">
    <property type="entry name" value="DNA_pol3_gamma3"/>
    <property type="match status" value="1"/>
</dbReference>
<evidence type="ECO:0000256" key="6">
    <source>
        <dbReference type="ARBA" id="ARBA00022723"/>
    </source>
</evidence>
<comment type="catalytic activity">
    <reaction evidence="11">
        <text>DNA(n) + a 2'-deoxyribonucleoside 5'-triphosphate = DNA(n+1) + diphosphate</text>
        <dbReference type="Rhea" id="RHEA:22508"/>
        <dbReference type="Rhea" id="RHEA-COMP:17339"/>
        <dbReference type="Rhea" id="RHEA-COMP:17340"/>
        <dbReference type="ChEBI" id="CHEBI:33019"/>
        <dbReference type="ChEBI" id="CHEBI:61560"/>
        <dbReference type="ChEBI" id="CHEBI:173112"/>
        <dbReference type="EC" id="2.7.7.7"/>
    </reaction>
</comment>
<evidence type="ECO:0000256" key="1">
    <source>
        <dbReference type="ARBA" id="ARBA00006360"/>
    </source>
</evidence>
<dbReference type="Gene3D" id="3.40.50.300">
    <property type="entry name" value="P-loop containing nucleotide triphosphate hydrolases"/>
    <property type="match status" value="1"/>
</dbReference>
<dbReference type="CDD" id="cd18137">
    <property type="entry name" value="HLD_clamp_pol_III_gamma_tau"/>
    <property type="match status" value="1"/>
</dbReference>
<dbReference type="EMBL" id="NPBJ01000042">
    <property type="protein sequence ID" value="PAD98257.1"/>
    <property type="molecule type" value="Genomic_DNA"/>
</dbReference>
<dbReference type="SUPFAM" id="SSF52540">
    <property type="entry name" value="P-loop containing nucleoside triphosphate hydrolases"/>
    <property type="match status" value="1"/>
</dbReference>
<keyword evidence="15" id="KW-1185">Reference proteome</keyword>
<gene>
    <name evidence="14" type="ORF">CHH48_18495</name>
</gene>
<dbReference type="Gene3D" id="1.20.272.10">
    <property type="match status" value="1"/>
</dbReference>
<comment type="caution">
    <text evidence="14">The sequence shown here is derived from an EMBL/GenBank/DDBJ whole genome shotgun (WGS) entry which is preliminary data.</text>
</comment>
<feature type="compositionally biased region" description="Low complexity" evidence="12">
    <location>
        <begin position="391"/>
        <end position="401"/>
    </location>
</feature>
<dbReference type="InterPro" id="IPR022754">
    <property type="entry name" value="DNA_pol_III_gamma-3"/>
</dbReference>
<evidence type="ECO:0000256" key="4">
    <source>
        <dbReference type="ARBA" id="ARBA00022695"/>
    </source>
</evidence>
<evidence type="ECO:0000313" key="15">
    <source>
        <dbReference type="Proteomes" id="UP000216852"/>
    </source>
</evidence>
<dbReference type="CDD" id="cd00009">
    <property type="entry name" value="AAA"/>
    <property type="match status" value="1"/>
</dbReference>
<evidence type="ECO:0000256" key="11">
    <source>
        <dbReference type="ARBA" id="ARBA00049244"/>
    </source>
</evidence>
<dbReference type="NCBIfam" id="NF004046">
    <property type="entry name" value="PRK05563.1"/>
    <property type="match status" value="1"/>
</dbReference>
<dbReference type="InterPro" id="IPR001270">
    <property type="entry name" value="ClpA/B"/>
</dbReference>
<evidence type="ECO:0000256" key="3">
    <source>
        <dbReference type="ARBA" id="ARBA00022679"/>
    </source>
</evidence>
<dbReference type="InterPro" id="IPR045085">
    <property type="entry name" value="HLD_clamp_pol_III_gamma_tau"/>
</dbReference>
<proteinExistence type="inferred from homology"/>